<dbReference type="Pfam" id="PF14350">
    <property type="entry name" value="Beta_protein"/>
    <property type="match status" value="1"/>
</dbReference>
<dbReference type="RefSeq" id="WP_374919468.1">
    <property type="nucleotide sequence ID" value="NZ_JBHFGJ010000005.1"/>
</dbReference>
<dbReference type="Proteomes" id="UP001576726">
    <property type="component" value="Unassembled WGS sequence"/>
</dbReference>
<accession>A0ABV4VWW9</accession>
<evidence type="ECO:0000313" key="1">
    <source>
        <dbReference type="EMBL" id="MFB2653697.1"/>
    </source>
</evidence>
<evidence type="ECO:0000313" key="2">
    <source>
        <dbReference type="Proteomes" id="UP001576726"/>
    </source>
</evidence>
<organism evidence="1 2">
    <name type="scientific">Shewanella seohaensis</name>
    <dbReference type="NCBI Taxonomy" id="755175"/>
    <lineage>
        <taxon>Bacteria</taxon>
        <taxon>Pseudomonadati</taxon>
        <taxon>Pseudomonadota</taxon>
        <taxon>Gammaproteobacteria</taxon>
        <taxon>Alteromonadales</taxon>
        <taxon>Shewanellaceae</taxon>
        <taxon>Shewanella</taxon>
    </lineage>
</organism>
<keyword evidence="2" id="KW-1185">Reference proteome</keyword>
<protein>
    <submittedName>
        <fullName evidence="1">Beta family protein</fullName>
    </submittedName>
</protein>
<comment type="caution">
    <text evidence="1">The sequence shown here is derived from an EMBL/GenBank/DDBJ whole genome shotgun (WGS) entry which is preliminary data.</text>
</comment>
<name>A0ABV4VWW9_9GAMM</name>
<proteinExistence type="predicted"/>
<gene>
    <name evidence="1" type="ORF">ACE02L_13225</name>
</gene>
<dbReference type="EMBL" id="JBHFGJ010000005">
    <property type="protein sequence ID" value="MFB2653697.1"/>
    <property type="molecule type" value="Genomic_DNA"/>
</dbReference>
<reference evidence="1 2" key="1">
    <citation type="submission" date="2024-09" db="EMBL/GenBank/DDBJ databases">
        <authorList>
            <person name="Zhang Y."/>
        </authorList>
    </citation>
    <scope>NUCLEOTIDE SEQUENCE [LARGE SCALE GENOMIC DNA]</scope>
    <source>
        <strain evidence="1 2">SH314</strain>
    </source>
</reference>
<sequence>MQAMYFPILKAKDAEFDALHEAKEHIASSMIPLFDVPKFNPELKKYQNDSHAKATFLSEISTKIGKLRFGMPVMFDTYHWQHPNERVESGEHHLSYLYNTLKSDGVIAIPVVGYDRWDDEEYRLALRSIARNHSGKFCIRLDRFAFEDINDPEHFHDRLSEIIDSLEIIPANCHVILDLQDLSEMAIPDMISQFDSLFLAITDYGFATYSVAGCSLPNSIDKAVKQKDTTGSLLRREMVLWKYAREHYPAHQIHFGDYGVRGPSTTEIGYGNTNAKIRYTIDNEYFIVRGHKIEKPIGGFQHCALARILMDSKYYLSPDFSWGDNEIKRCSENKLGGGATTWIKIDTSHHVAYVVLEIAEFERNRVSKVLNLA</sequence>
<dbReference type="InterPro" id="IPR025683">
    <property type="entry name" value="Protein_beta"/>
</dbReference>